<sequence length="763" mass="86456">MRGLLGDYVSMTERNDSKAQLALEDGLEIRTKSTHGHNRAISAISILLLLATLALLIALIIVSNAKTKNQSQLSECIHQTEQTCNTAHCVKTAANVIESMNMEANPCEDFYEYSCGGWIKSHTIPEDRSSFSSFSVLRENLQVTLKGLFDKPKLDSDIHAIGMVKDFYASCIDVETIEAKDAQPLTELLTELGGWPVLGNQPGGDWREVDYNFEDLWSKMASYELFLLVEGFVEVNEKNSMVRVLTVDQPMLGMESRDYFLDDSKYGKEKQAYLNFMKGVAKLLGADPTQVDTDMDAVLAFETKIANMTVPSTERRDGEANYNLFTLKELDEDVPQINFRKYFEALLPSTDTIVDSEPVVNYSPEYMRQAAKLIAETPPRTIANYMLWLFVKILIPEISQRFRDVQQQYYNVLKGTSSSTARWRECVDAINDAMNCYCRMYVAETFSGASKENTKLMITKLKQSFKTLLESNDWMDAATKKVAAEKIDGMQEHIGYPDWIMDDVKLNEKYADITITAGDYFTNVLQNMRLNSKIGFSKLRLPVDKTEWSTGPAIVNAFYSSMKNLIIFPAGILQPPFYHENSPDYLNYGGIGMVIGHEITHGFDDRGRQYDKEGNLIQWWTNSSIVSFKERAQCIVDQYSGYEMPENGMHINGKQTQGENIADNGGLKQSYKAYRLLEQNSQEAMKSLPGIDLNSEQLLYVNFAQVWCTLFRPEGVTSRLLTGYHSPDRYRVIGTLHNSDDFARVFQCSADSAMNSKKKCVIW</sequence>
<dbReference type="PROSITE" id="PS51885">
    <property type="entry name" value="NEPRILYSIN"/>
    <property type="match status" value="1"/>
</dbReference>
<dbReference type="STRING" id="307972.A0A2G8K712"/>
<dbReference type="GO" id="GO:0016485">
    <property type="term" value="P:protein processing"/>
    <property type="evidence" value="ECO:0007669"/>
    <property type="project" value="TreeGrafter"/>
</dbReference>
<dbReference type="GO" id="GO:0004222">
    <property type="term" value="F:metalloendopeptidase activity"/>
    <property type="evidence" value="ECO:0007669"/>
    <property type="project" value="InterPro"/>
</dbReference>
<dbReference type="EMBL" id="MRZV01000827">
    <property type="protein sequence ID" value="PIK43745.1"/>
    <property type="molecule type" value="Genomic_DNA"/>
</dbReference>
<dbReference type="InterPro" id="IPR000718">
    <property type="entry name" value="Peptidase_M13"/>
</dbReference>
<organism evidence="10 11">
    <name type="scientific">Stichopus japonicus</name>
    <name type="common">Sea cucumber</name>
    <dbReference type="NCBI Taxonomy" id="307972"/>
    <lineage>
        <taxon>Eukaryota</taxon>
        <taxon>Metazoa</taxon>
        <taxon>Echinodermata</taxon>
        <taxon>Eleutherozoa</taxon>
        <taxon>Echinozoa</taxon>
        <taxon>Holothuroidea</taxon>
        <taxon>Aspidochirotacea</taxon>
        <taxon>Aspidochirotida</taxon>
        <taxon>Stichopodidae</taxon>
        <taxon>Apostichopus</taxon>
    </lineage>
</organism>
<dbReference type="Gene3D" id="3.40.390.10">
    <property type="entry name" value="Collagenase (Catalytic Domain)"/>
    <property type="match status" value="1"/>
</dbReference>
<keyword evidence="7" id="KW-0812">Transmembrane</keyword>
<feature type="domain" description="Peptidase M13 C-terminal" evidence="8">
    <location>
        <begin position="556"/>
        <end position="761"/>
    </location>
</feature>
<dbReference type="PANTHER" id="PTHR11733:SF133">
    <property type="entry name" value="PHOSPHATE-REGULATING NEUTRAL ENDOPEPTIDASE PHEX"/>
    <property type="match status" value="1"/>
</dbReference>
<dbReference type="SUPFAM" id="SSF55486">
    <property type="entry name" value="Metalloproteases ('zincins'), catalytic domain"/>
    <property type="match status" value="1"/>
</dbReference>
<keyword evidence="7" id="KW-0472">Membrane</keyword>
<evidence type="ECO:0000256" key="6">
    <source>
        <dbReference type="ARBA" id="ARBA00023049"/>
    </source>
</evidence>
<evidence type="ECO:0000313" key="11">
    <source>
        <dbReference type="Proteomes" id="UP000230750"/>
    </source>
</evidence>
<evidence type="ECO:0000256" key="7">
    <source>
        <dbReference type="SAM" id="Phobius"/>
    </source>
</evidence>
<dbReference type="Proteomes" id="UP000230750">
    <property type="component" value="Unassembled WGS sequence"/>
</dbReference>
<keyword evidence="4" id="KW-0378">Hydrolase</keyword>
<dbReference type="InterPro" id="IPR018497">
    <property type="entry name" value="Peptidase_M13_C"/>
</dbReference>
<dbReference type="CDD" id="cd08662">
    <property type="entry name" value="M13"/>
    <property type="match status" value="1"/>
</dbReference>
<accession>A0A2G8K712</accession>
<keyword evidence="5" id="KW-0862">Zinc</keyword>
<comment type="caution">
    <text evidence="10">The sequence shown here is derived from an EMBL/GenBank/DDBJ whole genome shotgun (WGS) entry which is preliminary data.</text>
</comment>
<dbReference type="Pfam" id="PF05649">
    <property type="entry name" value="Peptidase_M13_N"/>
    <property type="match status" value="1"/>
</dbReference>
<evidence type="ECO:0000256" key="5">
    <source>
        <dbReference type="ARBA" id="ARBA00022833"/>
    </source>
</evidence>
<evidence type="ECO:0000259" key="8">
    <source>
        <dbReference type="Pfam" id="PF01431"/>
    </source>
</evidence>
<keyword evidence="2" id="KW-0645">Protease</keyword>
<evidence type="ECO:0000256" key="2">
    <source>
        <dbReference type="ARBA" id="ARBA00022670"/>
    </source>
</evidence>
<keyword evidence="6" id="KW-0482">Metalloprotease</keyword>
<evidence type="ECO:0000256" key="3">
    <source>
        <dbReference type="ARBA" id="ARBA00022723"/>
    </source>
</evidence>
<dbReference type="GO" id="GO:0046872">
    <property type="term" value="F:metal ion binding"/>
    <property type="evidence" value="ECO:0007669"/>
    <property type="project" value="UniProtKB-KW"/>
</dbReference>
<proteinExistence type="predicted"/>
<dbReference type="Pfam" id="PF01431">
    <property type="entry name" value="Peptidase_M13"/>
    <property type="match status" value="1"/>
</dbReference>
<keyword evidence="3" id="KW-0479">Metal-binding</keyword>
<dbReference type="OrthoDB" id="6475849at2759"/>
<keyword evidence="11" id="KW-1185">Reference proteome</keyword>
<dbReference type="PRINTS" id="PR00786">
    <property type="entry name" value="NEPRILYSIN"/>
</dbReference>
<dbReference type="AlphaFoldDB" id="A0A2G8K712"/>
<dbReference type="InterPro" id="IPR042089">
    <property type="entry name" value="Peptidase_M13_dom_2"/>
</dbReference>
<comment type="cofactor">
    <cofactor evidence="1">
        <name>Zn(2+)</name>
        <dbReference type="ChEBI" id="CHEBI:29105"/>
    </cofactor>
</comment>
<dbReference type="Gene3D" id="1.10.1380.10">
    <property type="entry name" value="Neutral endopeptidase , domain2"/>
    <property type="match status" value="1"/>
</dbReference>
<dbReference type="InterPro" id="IPR008753">
    <property type="entry name" value="Peptidase_M13_N"/>
</dbReference>
<keyword evidence="7" id="KW-1133">Transmembrane helix</keyword>
<dbReference type="InterPro" id="IPR024079">
    <property type="entry name" value="MetalloPept_cat_dom_sf"/>
</dbReference>
<feature type="transmembrane region" description="Helical" evidence="7">
    <location>
        <begin position="40"/>
        <end position="62"/>
    </location>
</feature>
<dbReference type="PANTHER" id="PTHR11733">
    <property type="entry name" value="ZINC METALLOPROTEASE FAMILY M13 NEPRILYSIN-RELATED"/>
    <property type="match status" value="1"/>
</dbReference>
<evidence type="ECO:0000256" key="4">
    <source>
        <dbReference type="ARBA" id="ARBA00022801"/>
    </source>
</evidence>
<evidence type="ECO:0000313" key="10">
    <source>
        <dbReference type="EMBL" id="PIK43745.1"/>
    </source>
</evidence>
<evidence type="ECO:0000256" key="1">
    <source>
        <dbReference type="ARBA" id="ARBA00001947"/>
    </source>
</evidence>
<evidence type="ECO:0000259" key="9">
    <source>
        <dbReference type="Pfam" id="PF05649"/>
    </source>
</evidence>
<dbReference type="GO" id="GO:0005886">
    <property type="term" value="C:plasma membrane"/>
    <property type="evidence" value="ECO:0007669"/>
    <property type="project" value="TreeGrafter"/>
</dbReference>
<gene>
    <name evidence="10" type="ORF">BSL78_19380</name>
</gene>
<feature type="domain" description="Peptidase M13 N-terminal" evidence="9">
    <location>
        <begin position="106"/>
        <end position="497"/>
    </location>
</feature>
<name>A0A2G8K712_STIJA</name>
<protein>
    <submittedName>
        <fullName evidence="10">Putative membrane metallo-endopeptidase-like 1</fullName>
    </submittedName>
</protein>
<reference evidence="10 11" key="1">
    <citation type="journal article" date="2017" name="PLoS Biol.">
        <title>The sea cucumber genome provides insights into morphological evolution and visceral regeneration.</title>
        <authorList>
            <person name="Zhang X."/>
            <person name="Sun L."/>
            <person name="Yuan J."/>
            <person name="Sun Y."/>
            <person name="Gao Y."/>
            <person name="Zhang L."/>
            <person name="Li S."/>
            <person name="Dai H."/>
            <person name="Hamel J.F."/>
            <person name="Liu C."/>
            <person name="Yu Y."/>
            <person name="Liu S."/>
            <person name="Lin W."/>
            <person name="Guo K."/>
            <person name="Jin S."/>
            <person name="Xu P."/>
            <person name="Storey K.B."/>
            <person name="Huan P."/>
            <person name="Zhang T."/>
            <person name="Zhou Y."/>
            <person name="Zhang J."/>
            <person name="Lin C."/>
            <person name="Li X."/>
            <person name="Xing L."/>
            <person name="Huo D."/>
            <person name="Sun M."/>
            <person name="Wang L."/>
            <person name="Mercier A."/>
            <person name="Li F."/>
            <person name="Yang H."/>
            <person name="Xiang J."/>
        </authorList>
    </citation>
    <scope>NUCLEOTIDE SEQUENCE [LARGE SCALE GENOMIC DNA]</scope>
    <source>
        <strain evidence="10">Shaxun</strain>
        <tissue evidence="10">Muscle</tissue>
    </source>
</reference>